<dbReference type="InterPro" id="IPR036291">
    <property type="entry name" value="NAD(P)-bd_dom_sf"/>
</dbReference>
<dbReference type="InterPro" id="IPR050085">
    <property type="entry name" value="AGPR"/>
</dbReference>
<evidence type="ECO:0000256" key="1">
    <source>
        <dbReference type="ARBA" id="ARBA00004862"/>
    </source>
</evidence>
<dbReference type="Pfam" id="PF22698">
    <property type="entry name" value="Semialdhyde_dhC_1"/>
    <property type="match status" value="1"/>
</dbReference>
<evidence type="ECO:0000256" key="2">
    <source>
        <dbReference type="ARBA" id="ARBA00022571"/>
    </source>
</evidence>
<gene>
    <name evidence="7" type="primary">argC</name>
    <name evidence="10" type="ORF">G3N55_04000</name>
</gene>
<keyword evidence="4 7" id="KW-0521">NADP</keyword>
<dbReference type="SUPFAM" id="SSF51735">
    <property type="entry name" value="NAD(P)-binding Rossmann-fold domains"/>
    <property type="match status" value="1"/>
</dbReference>
<evidence type="ECO:0000256" key="8">
    <source>
        <dbReference type="PROSITE-ProRule" id="PRU10010"/>
    </source>
</evidence>
<dbReference type="InterPro" id="IPR023013">
    <property type="entry name" value="AGPR_AS"/>
</dbReference>
<proteinExistence type="inferred from homology"/>
<dbReference type="SUPFAM" id="SSF55347">
    <property type="entry name" value="Glyceraldehyde-3-phosphate dehydrogenase-like, C-terminal domain"/>
    <property type="match status" value="1"/>
</dbReference>
<accession>A0A6N9TPJ2</accession>
<dbReference type="EC" id="1.2.1.38" evidence="7"/>
<dbReference type="GO" id="GO:0003942">
    <property type="term" value="F:N-acetyl-gamma-glutamyl-phosphate reductase activity"/>
    <property type="evidence" value="ECO:0007669"/>
    <property type="project" value="UniProtKB-UniRule"/>
</dbReference>
<dbReference type="NCBIfam" id="TIGR01850">
    <property type="entry name" value="argC"/>
    <property type="match status" value="1"/>
</dbReference>
<dbReference type="UniPathway" id="UPA00068">
    <property type="reaction ID" value="UER00108"/>
</dbReference>
<dbReference type="Gene3D" id="3.40.50.720">
    <property type="entry name" value="NAD(P)-binding Rossmann-like Domain"/>
    <property type="match status" value="1"/>
</dbReference>
<dbReference type="PANTHER" id="PTHR32338">
    <property type="entry name" value="N-ACETYL-GAMMA-GLUTAMYL-PHOSPHATE REDUCTASE, CHLOROPLASTIC-RELATED-RELATED"/>
    <property type="match status" value="1"/>
</dbReference>
<name>A0A6N9TPJ2_DISTH</name>
<dbReference type="Pfam" id="PF01118">
    <property type="entry name" value="Semialdhyde_dh"/>
    <property type="match status" value="1"/>
</dbReference>
<dbReference type="RefSeq" id="WP_163298161.1">
    <property type="nucleotide sequence ID" value="NZ_JAAGRR010000029.1"/>
</dbReference>
<evidence type="ECO:0000313" key="11">
    <source>
        <dbReference type="Proteomes" id="UP000469346"/>
    </source>
</evidence>
<evidence type="ECO:0000256" key="7">
    <source>
        <dbReference type="HAMAP-Rule" id="MF_00150"/>
    </source>
</evidence>
<comment type="catalytic activity">
    <reaction evidence="6 7">
        <text>N-acetyl-L-glutamate 5-semialdehyde + phosphate + NADP(+) = N-acetyl-L-glutamyl 5-phosphate + NADPH + H(+)</text>
        <dbReference type="Rhea" id="RHEA:21588"/>
        <dbReference type="ChEBI" id="CHEBI:15378"/>
        <dbReference type="ChEBI" id="CHEBI:29123"/>
        <dbReference type="ChEBI" id="CHEBI:43474"/>
        <dbReference type="ChEBI" id="CHEBI:57783"/>
        <dbReference type="ChEBI" id="CHEBI:57936"/>
        <dbReference type="ChEBI" id="CHEBI:58349"/>
        <dbReference type="EC" id="1.2.1.38"/>
    </reaction>
</comment>
<keyword evidence="5 7" id="KW-0560">Oxidoreductase</keyword>
<dbReference type="AlphaFoldDB" id="A0A6N9TPJ2"/>
<comment type="subcellular location">
    <subcellularLocation>
        <location evidence="7">Cytoplasm</location>
    </subcellularLocation>
</comment>
<feature type="domain" description="Semialdehyde dehydrogenase NAD-binding" evidence="9">
    <location>
        <begin position="3"/>
        <end position="141"/>
    </location>
</feature>
<dbReference type="CDD" id="cd23934">
    <property type="entry name" value="AGPR_1_C"/>
    <property type="match status" value="1"/>
</dbReference>
<comment type="function">
    <text evidence="7">Catalyzes the NADPH-dependent reduction of N-acetyl-5-glutamyl phosphate to yield N-acetyl-L-glutamate 5-semialdehyde.</text>
</comment>
<dbReference type="PROSITE" id="PS01224">
    <property type="entry name" value="ARGC"/>
    <property type="match status" value="1"/>
</dbReference>
<dbReference type="CDD" id="cd17895">
    <property type="entry name" value="AGPR_1_N"/>
    <property type="match status" value="1"/>
</dbReference>
<dbReference type="InterPro" id="IPR000534">
    <property type="entry name" value="Semialdehyde_DH_NAD-bd"/>
</dbReference>
<dbReference type="GO" id="GO:0070401">
    <property type="term" value="F:NADP+ binding"/>
    <property type="evidence" value="ECO:0007669"/>
    <property type="project" value="InterPro"/>
</dbReference>
<dbReference type="InterPro" id="IPR000706">
    <property type="entry name" value="AGPR_type-1"/>
</dbReference>
<evidence type="ECO:0000256" key="6">
    <source>
        <dbReference type="ARBA" id="ARBA00050557"/>
    </source>
</evidence>
<dbReference type="HAMAP" id="MF_00150">
    <property type="entry name" value="ArgC_type1"/>
    <property type="match status" value="1"/>
</dbReference>
<comment type="similarity">
    <text evidence="7">Belongs to the NAGSA dehydrogenase family. Type 1 subfamily.</text>
</comment>
<evidence type="ECO:0000256" key="4">
    <source>
        <dbReference type="ARBA" id="ARBA00022857"/>
    </source>
</evidence>
<dbReference type="PANTHER" id="PTHR32338:SF10">
    <property type="entry name" value="N-ACETYL-GAMMA-GLUTAMYL-PHOSPHATE REDUCTASE, CHLOROPLASTIC-RELATED"/>
    <property type="match status" value="1"/>
</dbReference>
<evidence type="ECO:0000259" key="9">
    <source>
        <dbReference type="SMART" id="SM00859"/>
    </source>
</evidence>
<evidence type="ECO:0000313" key="10">
    <source>
        <dbReference type="EMBL" id="NDY42013.1"/>
    </source>
</evidence>
<sequence length="346" mass="36725">MLKVAIVGGSGYTGLELLRLLARHPEVRVTAITSRRYEGREVTEVFPSLQPYRGLAFTAPEPAALAGQAEFFFTAVPHQAAMKVVPGLLAAGGRVVDLSADFRLRDRQTYEAWYQAHEAPELLDEAVYGLPEVYGPRIAAARLVANPGCYPTSALLPLVPLLREGLVAPEGLVIDSKSGASGAGRGASLATAFCEVNEAFRAYKVGEHRHTPEIEQELSAAAGRPVVVNFTPHLVPVSRGIFTTIYADLARPGTGTAEILACLEAFHRPHPFVTVLPEGTLPNVLHVRGGNACHIGARVDPRTGRVILLSVIDNLVKGAAGQAIQNLNLMAGLDPASGLDITGLCP</sequence>
<keyword evidence="2 7" id="KW-0055">Arginine biosynthesis</keyword>
<dbReference type="FunFam" id="3.30.360.10:FF:000014">
    <property type="entry name" value="N-acetyl-gamma-glutamyl-phosphate reductase"/>
    <property type="match status" value="1"/>
</dbReference>
<dbReference type="InterPro" id="IPR058924">
    <property type="entry name" value="AGPR_dimerisation_dom"/>
</dbReference>
<dbReference type="GO" id="GO:0006526">
    <property type="term" value="P:L-arginine biosynthetic process"/>
    <property type="evidence" value="ECO:0007669"/>
    <property type="project" value="UniProtKB-UniRule"/>
</dbReference>
<comment type="pathway">
    <text evidence="1 7">Amino-acid biosynthesis; L-arginine biosynthesis; N(2)-acetyl-L-ornithine from L-glutamate: step 3/4.</text>
</comment>
<protein>
    <recommendedName>
        <fullName evidence="7">N-acetyl-gamma-glutamyl-phosphate reductase</fullName>
        <shortName evidence="7">AGPR</shortName>
        <ecNumber evidence="7">1.2.1.38</ecNumber>
    </recommendedName>
    <alternativeName>
        <fullName evidence="7">N-acetyl-glutamate semialdehyde dehydrogenase</fullName>
        <shortName evidence="7">NAGSA dehydrogenase</shortName>
    </alternativeName>
</protein>
<reference evidence="10 11" key="1">
    <citation type="submission" date="2020-02" db="EMBL/GenBank/DDBJ databases">
        <title>Comparative genomics of sulfur disproportionating microorganisms.</title>
        <authorList>
            <person name="Ward L.M."/>
            <person name="Bertran E."/>
            <person name="Johnston D.T."/>
        </authorList>
    </citation>
    <scope>NUCLEOTIDE SEQUENCE [LARGE SCALE GENOMIC DNA]</scope>
    <source>
        <strain evidence="10 11">DSM 100025</strain>
    </source>
</reference>
<dbReference type="SMART" id="SM00859">
    <property type="entry name" value="Semialdhyde_dh"/>
    <property type="match status" value="1"/>
</dbReference>
<evidence type="ECO:0000256" key="3">
    <source>
        <dbReference type="ARBA" id="ARBA00022605"/>
    </source>
</evidence>
<dbReference type="Gene3D" id="3.30.360.10">
    <property type="entry name" value="Dihydrodipicolinate Reductase, domain 2"/>
    <property type="match status" value="1"/>
</dbReference>
<keyword evidence="7" id="KW-0963">Cytoplasm</keyword>
<dbReference type="Proteomes" id="UP000469346">
    <property type="component" value="Unassembled WGS sequence"/>
</dbReference>
<feature type="active site" evidence="7 8">
    <location>
        <position position="149"/>
    </location>
</feature>
<keyword evidence="3 7" id="KW-0028">Amino-acid biosynthesis</keyword>
<organism evidence="10 11">
    <name type="scientific">Dissulfurirhabdus thermomarina</name>
    <dbReference type="NCBI Taxonomy" id="1765737"/>
    <lineage>
        <taxon>Bacteria</taxon>
        <taxon>Deltaproteobacteria</taxon>
        <taxon>Dissulfurirhabdaceae</taxon>
        <taxon>Dissulfurirhabdus</taxon>
    </lineage>
</organism>
<dbReference type="GO" id="GO:0051287">
    <property type="term" value="F:NAD binding"/>
    <property type="evidence" value="ECO:0007669"/>
    <property type="project" value="InterPro"/>
</dbReference>
<dbReference type="EMBL" id="JAAGRR010000029">
    <property type="protein sequence ID" value="NDY42013.1"/>
    <property type="molecule type" value="Genomic_DNA"/>
</dbReference>
<dbReference type="GO" id="GO:0005737">
    <property type="term" value="C:cytoplasm"/>
    <property type="evidence" value="ECO:0007669"/>
    <property type="project" value="UniProtKB-SubCell"/>
</dbReference>
<keyword evidence="11" id="KW-1185">Reference proteome</keyword>
<comment type="caution">
    <text evidence="10">The sequence shown here is derived from an EMBL/GenBank/DDBJ whole genome shotgun (WGS) entry which is preliminary data.</text>
</comment>
<evidence type="ECO:0000256" key="5">
    <source>
        <dbReference type="ARBA" id="ARBA00023002"/>
    </source>
</evidence>